<keyword evidence="2" id="KW-1185">Reference proteome</keyword>
<dbReference type="EnsemblPlants" id="Kaladp0040s0374.1.v1.1">
    <property type="protein sequence ID" value="Kaladp0040s0374.1.v1.1.CDS.1"/>
    <property type="gene ID" value="Kaladp0040s0374.v1.1"/>
</dbReference>
<dbReference type="Proteomes" id="UP000594263">
    <property type="component" value="Unplaced"/>
</dbReference>
<reference evidence="1" key="1">
    <citation type="submission" date="2021-01" db="UniProtKB">
        <authorList>
            <consortium name="EnsemblPlants"/>
        </authorList>
    </citation>
    <scope>IDENTIFICATION</scope>
</reference>
<organism evidence="1 2">
    <name type="scientific">Kalanchoe fedtschenkoi</name>
    <name type="common">Lavender scallops</name>
    <name type="synonym">South American air plant</name>
    <dbReference type="NCBI Taxonomy" id="63787"/>
    <lineage>
        <taxon>Eukaryota</taxon>
        <taxon>Viridiplantae</taxon>
        <taxon>Streptophyta</taxon>
        <taxon>Embryophyta</taxon>
        <taxon>Tracheophyta</taxon>
        <taxon>Spermatophyta</taxon>
        <taxon>Magnoliopsida</taxon>
        <taxon>eudicotyledons</taxon>
        <taxon>Gunneridae</taxon>
        <taxon>Pentapetalae</taxon>
        <taxon>Saxifragales</taxon>
        <taxon>Crassulaceae</taxon>
        <taxon>Kalanchoe</taxon>
    </lineage>
</organism>
<sequence>MGNNLESLNHLLDFGSEESHCIDFFFGGVVHSEDSYMFLLMTIFKFQLKL</sequence>
<evidence type="ECO:0000313" key="2">
    <source>
        <dbReference type="Proteomes" id="UP000594263"/>
    </source>
</evidence>
<proteinExistence type="predicted"/>
<accession>A0A7N0TP18</accession>
<protein>
    <submittedName>
        <fullName evidence="1">Uncharacterized protein</fullName>
    </submittedName>
</protein>
<dbReference type="AlphaFoldDB" id="A0A7N0TP18"/>
<name>A0A7N0TP18_KALFE</name>
<dbReference type="Gramene" id="Kaladp0040s0374.1.v1.1">
    <property type="protein sequence ID" value="Kaladp0040s0374.1.v1.1.CDS.1"/>
    <property type="gene ID" value="Kaladp0040s0374.v1.1"/>
</dbReference>
<evidence type="ECO:0000313" key="1">
    <source>
        <dbReference type="EnsemblPlants" id="Kaladp0040s0374.1.v1.1.CDS.1"/>
    </source>
</evidence>